<keyword evidence="1" id="KW-0677">Repeat</keyword>
<name>A0ABP0W709_9BRYO</name>
<dbReference type="PANTHER" id="PTHR47926">
    <property type="entry name" value="PENTATRICOPEPTIDE REPEAT-CONTAINING PROTEIN"/>
    <property type="match status" value="1"/>
</dbReference>
<dbReference type="Pfam" id="PF13041">
    <property type="entry name" value="PPR_2"/>
    <property type="match status" value="2"/>
</dbReference>
<evidence type="ECO:0000313" key="3">
    <source>
        <dbReference type="EMBL" id="CAK9262579.1"/>
    </source>
</evidence>
<evidence type="ECO:0008006" key="5">
    <source>
        <dbReference type="Google" id="ProtNLM"/>
    </source>
</evidence>
<feature type="repeat" description="PPR" evidence="2">
    <location>
        <begin position="75"/>
        <end position="105"/>
    </location>
</feature>
<proteinExistence type="predicted"/>
<evidence type="ECO:0000256" key="1">
    <source>
        <dbReference type="ARBA" id="ARBA00022737"/>
    </source>
</evidence>
<organism evidence="3 4">
    <name type="scientific">Sphagnum jensenii</name>
    <dbReference type="NCBI Taxonomy" id="128206"/>
    <lineage>
        <taxon>Eukaryota</taxon>
        <taxon>Viridiplantae</taxon>
        <taxon>Streptophyta</taxon>
        <taxon>Embryophyta</taxon>
        <taxon>Bryophyta</taxon>
        <taxon>Sphagnophytina</taxon>
        <taxon>Sphagnopsida</taxon>
        <taxon>Sphagnales</taxon>
        <taxon>Sphagnaceae</taxon>
        <taxon>Sphagnum</taxon>
    </lineage>
</organism>
<dbReference type="InterPro" id="IPR046960">
    <property type="entry name" value="PPR_At4g14850-like_plant"/>
</dbReference>
<gene>
    <name evidence="3" type="ORF">CSSPJE1EN1_LOCUS8057</name>
</gene>
<dbReference type="Proteomes" id="UP001497444">
    <property type="component" value="Chromosome 15"/>
</dbReference>
<dbReference type="EMBL" id="OZ020110">
    <property type="protein sequence ID" value="CAK9262579.1"/>
    <property type="molecule type" value="Genomic_DNA"/>
</dbReference>
<feature type="repeat" description="PPR" evidence="2">
    <location>
        <begin position="106"/>
        <end position="140"/>
    </location>
</feature>
<reference evidence="3" key="1">
    <citation type="submission" date="2024-02" db="EMBL/GenBank/DDBJ databases">
        <authorList>
            <consortium name="ELIXIR-Norway"/>
            <consortium name="Elixir Norway"/>
        </authorList>
    </citation>
    <scope>NUCLEOTIDE SEQUENCE</scope>
</reference>
<accession>A0ABP0W709</accession>
<dbReference type="NCBIfam" id="TIGR00756">
    <property type="entry name" value="PPR"/>
    <property type="match status" value="3"/>
</dbReference>
<protein>
    <recommendedName>
        <fullName evidence="5">Pentatricopeptide repeat-containing protein</fullName>
    </recommendedName>
</protein>
<evidence type="ECO:0000313" key="4">
    <source>
        <dbReference type="Proteomes" id="UP001497444"/>
    </source>
</evidence>
<dbReference type="InterPro" id="IPR046848">
    <property type="entry name" value="E_motif"/>
</dbReference>
<dbReference type="Gene3D" id="1.25.40.10">
    <property type="entry name" value="Tetratricopeptide repeat domain"/>
    <property type="match status" value="2"/>
</dbReference>
<keyword evidence="4" id="KW-1185">Reference proteome</keyword>
<feature type="repeat" description="PPR" evidence="2">
    <location>
        <begin position="5"/>
        <end position="39"/>
    </location>
</feature>
<dbReference type="InterPro" id="IPR011990">
    <property type="entry name" value="TPR-like_helical_dom_sf"/>
</dbReference>
<dbReference type="Pfam" id="PF20431">
    <property type="entry name" value="E_motif"/>
    <property type="match status" value="1"/>
</dbReference>
<dbReference type="PROSITE" id="PS51375">
    <property type="entry name" value="PPR"/>
    <property type="match status" value="3"/>
</dbReference>
<dbReference type="InterPro" id="IPR002885">
    <property type="entry name" value="PPR_rpt"/>
</dbReference>
<sequence>MPSRDVVTWTAMILGHVKCGQGHKALEVFQQMQQEGVLPNSVTFVGVVNACASLVVLEEGRRPHEQIIQSGWDSDVKVGNCLIGMYAKCGSMEDAQRVFNKMPSHDVVSWNAILGGCAMHGHGNEALKHFEQMCEEGVQPDDITFVCLLSACSHAGLVDEGFMVMWRWENVLLNRLELEPENASGYVLLSNIYAAAGNKHLCEKVEQQGKERGVKRQLGHTCIEVNNQAHTL</sequence>
<evidence type="ECO:0000256" key="2">
    <source>
        <dbReference type="PROSITE-ProRule" id="PRU00708"/>
    </source>
</evidence>